<keyword evidence="4 9" id="KW-0949">S-adenosyl-L-methionine</keyword>
<feature type="binding site" evidence="9">
    <location>
        <position position="422"/>
    </location>
    <ligand>
        <name>[4Fe-4S] cluster</name>
        <dbReference type="ChEBI" id="CHEBI:49883"/>
        <label>1</label>
    </ligand>
</feature>
<comment type="subcellular location">
    <subcellularLocation>
        <location evidence="1 9">Mitochondrion</location>
    </subcellularLocation>
</comment>
<dbReference type="PANTHER" id="PTHR10949">
    <property type="entry name" value="LIPOYL SYNTHASE"/>
    <property type="match status" value="1"/>
</dbReference>
<feature type="binding site" evidence="9">
    <location>
        <position position="189"/>
    </location>
    <ligand>
        <name>[4Fe-4S] cluster</name>
        <dbReference type="ChEBI" id="CHEBI:49883"/>
        <label>2</label>
        <note>4Fe-4S-S-AdoMet</note>
    </ligand>
</feature>
<evidence type="ECO:0000256" key="10">
    <source>
        <dbReference type="SAM" id="MobiDB-lite"/>
    </source>
</evidence>
<evidence type="ECO:0000256" key="7">
    <source>
        <dbReference type="ARBA" id="ARBA00023014"/>
    </source>
</evidence>
<dbReference type="SUPFAM" id="SSF51735">
    <property type="entry name" value="NAD(P)-binding Rossmann-fold domains"/>
    <property type="match status" value="1"/>
</dbReference>
<dbReference type="GO" id="GO:0016992">
    <property type="term" value="F:lipoate synthase activity"/>
    <property type="evidence" value="ECO:0007669"/>
    <property type="project" value="UniProtKB-UniRule"/>
</dbReference>
<dbReference type="Gene3D" id="3.40.50.720">
    <property type="entry name" value="NAD(P)-binding Rossmann-like Domain"/>
    <property type="match status" value="1"/>
</dbReference>
<evidence type="ECO:0000256" key="9">
    <source>
        <dbReference type="HAMAP-Rule" id="MF_03123"/>
    </source>
</evidence>
<dbReference type="NCBIfam" id="NF004019">
    <property type="entry name" value="PRK05481.1"/>
    <property type="match status" value="1"/>
</dbReference>
<keyword evidence="7 9" id="KW-0411">Iron-sulfur</keyword>
<dbReference type="CDD" id="cd01335">
    <property type="entry name" value="Radical_SAM"/>
    <property type="match status" value="1"/>
</dbReference>
<feature type="region of interest" description="Disordered" evidence="10">
    <location>
        <begin position="73"/>
        <end position="106"/>
    </location>
</feature>
<dbReference type="EC" id="2.8.1.8" evidence="9"/>
<evidence type="ECO:0000259" key="11">
    <source>
        <dbReference type="PROSITE" id="PS51918"/>
    </source>
</evidence>
<evidence type="ECO:0000256" key="8">
    <source>
        <dbReference type="ARBA" id="ARBA00047326"/>
    </source>
</evidence>
<comment type="cofactor">
    <cofactor evidence="9">
        <name>[4Fe-4S] cluster</name>
        <dbReference type="ChEBI" id="CHEBI:49883"/>
    </cofactor>
    <text evidence="9">Binds 2 [4Fe-4S] clusters per subunit. One cluster is coordinated with 3 cysteines and an exchangeable S-adenosyl-L-methionine.</text>
</comment>
<evidence type="ECO:0000256" key="5">
    <source>
        <dbReference type="ARBA" id="ARBA00022723"/>
    </source>
</evidence>
<dbReference type="GO" id="GO:0005739">
    <property type="term" value="C:mitochondrion"/>
    <property type="evidence" value="ECO:0007669"/>
    <property type="project" value="UniProtKB-SubCell"/>
</dbReference>
<dbReference type="SMART" id="SM00729">
    <property type="entry name" value="Elp3"/>
    <property type="match status" value="1"/>
</dbReference>
<comment type="similarity">
    <text evidence="9">Belongs to the radical SAM superfamily. Lipoyl synthase family.</text>
</comment>
<dbReference type="Gene3D" id="3.20.20.70">
    <property type="entry name" value="Aldolase class I"/>
    <property type="match status" value="1"/>
</dbReference>
<keyword evidence="5 9" id="KW-0479">Metal-binding</keyword>
<dbReference type="PROSITE" id="PS51918">
    <property type="entry name" value="RADICAL_SAM"/>
    <property type="match status" value="1"/>
</dbReference>
<keyword evidence="9" id="KW-0496">Mitochondrion</keyword>
<dbReference type="InterPro" id="IPR036291">
    <property type="entry name" value="NAD(P)-bd_dom_sf"/>
</dbReference>
<dbReference type="InterPro" id="IPR003698">
    <property type="entry name" value="Lipoyl_synth"/>
</dbReference>
<dbReference type="NCBIfam" id="NF009544">
    <property type="entry name" value="PRK12928.1"/>
    <property type="match status" value="1"/>
</dbReference>
<protein>
    <recommendedName>
        <fullName evidence="9">Lipoyl synthase, mitochondrial</fullName>
        <ecNumber evidence="9">2.8.1.8</ecNumber>
    </recommendedName>
    <alternativeName>
        <fullName evidence="9">Lipoate synthase</fullName>
        <shortName evidence="9">LS</shortName>
        <shortName evidence="9">Lip-syn</shortName>
    </alternativeName>
    <alternativeName>
        <fullName evidence="9">Lipoic acid synthase</fullName>
    </alternativeName>
</protein>
<comment type="function">
    <text evidence="9">Catalyzes the radical-mediated insertion of two sulfur atoms into the C-6 and C-8 positions of the octanoyl moiety bound to the lipoyl domains of lipoate-dependent enzymes, thereby converting the octanoylated domains into lipoylated derivatives.</text>
</comment>
<dbReference type="InterPro" id="IPR031691">
    <property type="entry name" value="LIAS_N"/>
</dbReference>
<dbReference type="GO" id="GO:0051539">
    <property type="term" value="F:4 iron, 4 sulfur cluster binding"/>
    <property type="evidence" value="ECO:0007669"/>
    <property type="project" value="UniProtKB-UniRule"/>
</dbReference>
<gene>
    <name evidence="12" type="ORF">HJC23_011042</name>
</gene>
<comment type="catalytic activity">
    <reaction evidence="8 9">
        <text>[[Fe-S] cluster scaffold protein carrying a second [4Fe-4S](2+) cluster] + N(6)-octanoyl-L-lysyl-[protein] + 2 oxidized [2Fe-2S]-[ferredoxin] + 2 S-adenosyl-L-methionine + 4 H(+) = [[Fe-S] cluster scaffold protein] + N(6)-[(R)-dihydrolipoyl]-L-lysyl-[protein] + 4 Fe(3+) + 2 hydrogen sulfide + 2 5'-deoxyadenosine + 2 L-methionine + 2 reduced [2Fe-2S]-[ferredoxin]</text>
        <dbReference type="Rhea" id="RHEA:16585"/>
        <dbReference type="Rhea" id="RHEA-COMP:9928"/>
        <dbReference type="Rhea" id="RHEA-COMP:10000"/>
        <dbReference type="Rhea" id="RHEA-COMP:10001"/>
        <dbReference type="Rhea" id="RHEA-COMP:10475"/>
        <dbReference type="Rhea" id="RHEA-COMP:14568"/>
        <dbReference type="Rhea" id="RHEA-COMP:14569"/>
        <dbReference type="ChEBI" id="CHEBI:15378"/>
        <dbReference type="ChEBI" id="CHEBI:17319"/>
        <dbReference type="ChEBI" id="CHEBI:29034"/>
        <dbReference type="ChEBI" id="CHEBI:29919"/>
        <dbReference type="ChEBI" id="CHEBI:33722"/>
        <dbReference type="ChEBI" id="CHEBI:33737"/>
        <dbReference type="ChEBI" id="CHEBI:33738"/>
        <dbReference type="ChEBI" id="CHEBI:57844"/>
        <dbReference type="ChEBI" id="CHEBI:59789"/>
        <dbReference type="ChEBI" id="CHEBI:78809"/>
        <dbReference type="ChEBI" id="CHEBI:83100"/>
        <dbReference type="EC" id="2.8.1.8"/>
    </reaction>
</comment>
<reference evidence="12 13" key="1">
    <citation type="journal article" date="2020" name="G3 (Bethesda)">
        <title>Improved Reference Genome for Cyclotella cryptica CCMP332, a Model for Cell Wall Morphogenesis, Salinity Adaptation, and Lipid Production in Diatoms (Bacillariophyta).</title>
        <authorList>
            <person name="Roberts W.R."/>
            <person name="Downey K.M."/>
            <person name="Ruck E.C."/>
            <person name="Traller J.C."/>
            <person name="Alverson A.J."/>
        </authorList>
    </citation>
    <scope>NUCLEOTIDE SEQUENCE [LARGE SCALE GENOMIC DNA]</scope>
    <source>
        <strain evidence="12 13">CCMP332</strain>
    </source>
</reference>
<feature type="binding site" evidence="9">
    <location>
        <position position="147"/>
    </location>
    <ligand>
        <name>[4Fe-4S] cluster</name>
        <dbReference type="ChEBI" id="CHEBI:49883"/>
        <label>1</label>
    </ligand>
</feature>
<organism evidence="12 13">
    <name type="scientific">Cyclotella cryptica</name>
    <dbReference type="NCBI Taxonomy" id="29204"/>
    <lineage>
        <taxon>Eukaryota</taxon>
        <taxon>Sar</taxon>
        <taxon>Stramenopiles</taxon>
        <taxon>Ochrophyta</taxon>
        <taxon>Bacillariophyta</taxon>
        <taxon>Coscinodiscophyceae</taxon>
        <taxon>Thalassiosirophycidae</taxon>
        <taxon>Stephanodiscales</taxon>
        <taxon>Stephanodiscaceae</taxon>
        <taxon>Cyclotella</taxon>
    </lineage>
</organism>
<dbReference type="AlphaFoldDB" id="A0ABD3PC41"/>
<dbReference type="Gene3D" id="3.90.25.10">
    <property type="entry name" value="UDP-galactose 4-epimerase, domain 1"/>
    <property type="match status" value="1"/>
</dbReference>
<evidence type="ECO:0000256" key="1">
    <source>
        <dbReference type="ARBA" id="ARBA00004173"/>
    </source>
</evidence>
<comment type="pathway">
    <text evidence="9">Protein modification; protein lipoylation via endogenous pathway; protein N(6)-(lipoyl)lysine from octanoyl-[acyl-carrier-protein]: step 2/2.</text>
</comment>
<dbReference type="Proteomes" id="UP001516023">
    <property type="component" value="Unassembled WGS sequence"/>
</dbReference>
<dbReference type="SUPFAM" id="SSF102114">
    <property type="entry name" value="Radical SAM enzymes"/>
    <property type="match status" value="1"/>
</dbReference>
<feature type="binding site" evidence="9">
    <location>
        <position position="186"/>
    </location>
    <ligand>
        <name>[4Fe-4S] cluster</name>
        <dbReference type="ChEBI" id="CHEBI:49883"/>
        <label>2</label>
        <note>4Fe-4S-S-AdoMet</note>
    </ligand>
</feature>
<sequence length="817" mass="90862">MAMTMLANTVINLQKQRLLSTSHGVIPRLLSSTAPSINATAVHVAHHASSNDGSTNKSQTKFSRLDQLRDQLSQDSSTLHEFASSDLPPKPLRKKAPPRSSKIIPKPKWLKAAPATSPKYHELRNTVRELGLATVCEEARCPNIGDCWGGGTGSHNGELTPEEKELGIGTATATIMIMGDTCTRGCSFCAVKTSRAPPPLDIEEPNKVAEAVTKWGLDYVVLTSVDRDDLEDQGAGHFRRVVQRLKELNAGKIDIEDGNSINGNNSIEGDNKKLIVEALTPDFRGDKDLISLVATCGLDVYAHNIETVERLTPRVRDRRAGYTQSLDVLSHVKDVANNNAILTKTSIMLGLGETDDEIRTALNDLRSVDVDVVTFGQYLQPTKRHLPVKEYITPEKFEEWRVCAEEEFGFKYCASGPLVRSSYKAGEFFLKNMREERNGKERGGSRLIGSKRQQRRRGINISLNQYRTPKILTSHHGNLTMENIGKQIAEVTEKATHFVSQSLHLPHNVLVTGRIFITGSKDVVGYRTALRLINLGYPSVRIGAKNPSDVYKEIEKGAEVVEFCWNNEATYEPALEGVKIVFASLPYTENWAKNFPSFVRACEKSGVQYFVKVSFFHARNPSKPYQNVPLIELHGKCDELLSTSKIPYTILSASHFMSNALVMNHGGAFNQDKPVVLFGSSHAKNVNYVSPNDVAECAVRVLLFSKPHIGKEYTLTSLNPMSDDDVASAISKHCKRQVFYEDLPIDMFETKERTIGEPQWKVRDLVGLERIKASGLEEDIAFASHDVEKICKRKPETFTAYLEATDCMTPLESWICA</sequence>
<dbReference type="SFLD" id="SFLDS00029">
    <property type="entry name" value="Radical_SAM"/>
    <property type="match status" value="1"/>
</dbReference>
<keyword evidence="13" id="KW-1185">Reference proteome</keyword>
<accession>A0ABD3PC41</accession>
<name>A0ABD3PC41_9STRA</name>
<feature type="binding site" evidence="9">
    <location>
        <position position="136"/>
    </location>
    <ligand>
        <name>[4Fe-4S] cluster</name>
        <dbReference type="ChEBI" id="CHEBI:49883"/>
        <label>1</label>
    </ligand>
</feature>
<dbReference type="Pfam" id="PF05368">
    <property type="entry name" value="NmrA"/>
    <property type="match status" value="1"/>
</dbReference>
<evidence type="ECO:0000313" key="13">
    <source>
        <dbReference type="Proteomes" id="UP001516023"/>
    </source>
</evidence>
<evidence type="ECO:0000256" key="4">
    <source>
        <dbReference type="ARBA" id="ARBA00022691"/>
    </source>
</evidence>
<dbReference type="GO" id="GO:0009249">
    <property type="term" value="P:protein lipoylation"/>
    <property type="evidence" value="ECO:0007669"/>
    <property type="project" value="UniProtKB-UniRule"/>
</dbReference>
<evidence type="ECO:0000256" key="6">
    <source>
        <dbReference type="ARBA" id="ARBA00023004"/>
    </source>
</evidence>
<keyword evidence="6 9" id="KW-0408">Iron</keyword>
<dbReference type="HAMAP" id="MF_00206">
    <property type="entry name" value="Lipoyl_synth"/>
    <property type="match status" value="1"/>
</dbReference>
<proteinExistence type="inferred from homology"/>
<evidence type="ECO:0000256" key="2">
    <source>
        <dbReference type="ARBA" id="ARBA00022485"/>
    </source>
</evidence>
<dbReference type="PANTHER" id="PTHR10949:SF0">
    <property type="entry name" value="LIPOYL SYNTHASE, MITOCHONDRIAL"/>
    <property type="match status" value="1"/>
</dbReference>
<dbReference type="InterPro" id="IPR058240">
    <property type="entry name" value="rSAM_sf"/>
</dbReference>
<keyword evidence="3 9" id="KW-0808">Transferase</keyword>
<evidence type="ECO:0000256" key="3">
    <source>
        <dbReference type="ARBA" id="ARBA00022679"/>
    </source>
</evidence>
<dbReference type="EMBL" id="JABMIG020000216">
    <property type="protein sequence ID" value="KAL3785359.1"/>
    <property type="molecule type" value="Genomic_DNA"/>
</dbReference>
<dbReference type="InterPro" id="IPR013785">
    <property type="entry name" value="Aldolase_TIM"/>
</dbReference>
<keyword evidence="2 9" id="KW-0004">4Fe-4S</keyword>
<dbReference type="InterPro" id="IPR008030">
    <property type="entry name" value="NmrA-like"/>
</dbReference>
<dbReference type="Pfam" id="PF04055">
    <property type="entry name" value="Radical_SAM"/>
    <property type="match status" value="1"/>
</dbReference>
<feature type="binding site" evidence="9">
    <location>
        <position position="141"/>
    </location>
    <ligand>
        <name>[4Fe-4S] cluster</name>
        <dbReference type="ChEBI" id="CHEBI:49883"/>
        <label>1</label>
    </ligand>
</feature>
<dbReference type="GO" id="GO:0046872">
    <property type="term" value="F:metal ion binding"/>
    <property type="evidence" value="ECO:0007669"/>
    <property type="project" value="UniProtKB-KW"/>
</dbReference>
<dbReference type="InterPro" id="IPR007197">
    <property type="entry name" value="rSAM"/>
</dbReference>
<dbReference type="Pfam" id="PF16881">
    <property type="entry name" value="LIAS_N"/>
    <property type="match status" value="1"/>
</dbReference>
<feature type="domain" description="Radical SAM core" evidence="11">
    <location>
        <begin position="165"/>
        <end position="411"/>
    </location>
</feature>
<feature type="binding site" evidence="9">
    <location>
        <position position="182"/>
    </location>
    <ligand>
        <name>[4Fe-4S] cluster</name>
        <dbReference type="ChEBI" id="CHEBI:49883"/>
        <label>2</label>
        <note>4Fe-4S-S-AdoMet</note>
    </ligand>
</feature>
<comment type="caution">
    <text evidence="12">The sequence shown here is derived from an EMBL/GenBank/DDBJ whole genome shotgun (WGS) entry which is preliminary data.</text>
</comment>
<evidence type="ECO:0000313" key="12">
    <source>
        <dbReference type="EMBL" id="KAL3785359.1"/>
    </source>
</evidence>
<dbReference type="InterPro" id="IPR006638">
    <property type="entry name" value="Elp3/MiaA/NifB-like_rSAM"/>
</dbReference>